<dbReference type="KEGG" id="ntt:TAO_1338"/>
<dbReference type="GO" id="GO:0004519">
    <property type="term" value="F:endonuclease activity"/>
    <property type="evidence" value="ECO:0007669"/>
    <property type="project" value="UniProtKB-KW"/>
</dbReference>
<dbReference type="EMBL" id="AP014836">
    <property type="protein sequence ID" value="BAW80708.1"/>
    <property type="molecule type" value="Genomic_DNA"/>
</dbReference>
<dbReference type="AlphaFoldDB" id="A0A1Q2SNI4"/>
<gene>
    <name evidence="2" type="ORF">TAO_1338</name>
</gene>
<evidence type="ECO:0000313" key="2">
    <source>
        <dbReference type="EMBL" id="BAW80708.1"/>
    </source>
</evidence>
<dbReference type="RefSeq" id="WP_096527221.1">
    <property type="nucleotide sequence ID" value="NZ_AP014836.1"/>
</dbReference>
<dbReference type="InterPro" id="IPR003615">
    <property type="entry name" value="HNH_nuc"/>
</dbReference>
<keyword evidence="2" id="KW-0540">Nuclease</keyword>
<evidence type="ECO:0000313" key="3">
    <source>
        <dbReference type="Proteomes" id="UP000243679"/>
    </source>
</evidence>
<protein>
    <submittedName>
        <fullName evidence="2">HNH endonuclease domain protein</fullName>
    </submittedName>
</protein>
<feature type="domain" description="HNH nuclease" evidence="1">
    <location>
        <begin position="208"/>
        <end position="261"/>
    </location>
</feature>
<organism evidence="2 3">
    <name type="scientific">Candidatus Nitrosoglobus terrae</name>
    <dbReference type="NCBI Taxonomy" id="1630141"/>
    <lineage>
        <taxon>Bacteria</taxon>
        <taxon>Pseudomonadati</taxon>
        <taxon>Pseudomonadota</taxon>
        <taxon>Gammaproteobacteria</taxon>
        <taxon>Chromatiales</taxon>
        <taxon>Chromatiaceae</taxon>
        <taxon>Candidatus Nitrosoglobus</taxon>
    </lineage>
</organism>
<keyword evidence="3" id="KW-1185">Reference proteome</keyword>
<dbReference type="SMART" id="SM00507">
    <property type="entry name" value="HNHc"/>
    <property type="match status" value="1"/>
</dbReference>
<evidence type="ECO:0000259" key="1">
    <source>
        <dbReference type="SMART" id="SM00507"/>
    </source>
</evidence>
<dbReference type="OrthoDB" id="9815372at2"/>
<keyword evidence="2" id="KW-0378">Hydrolase</keyword>
<keyword evidence="2" id="KW-0255">Endonuclease</keyword>
<proteinExistence type="predicted"/>
<dbReference type="Gene3D" id="1.10.30.50">
    <property type="match status" value="1"/>
</dbReference>
<reference evidence="2 3" key="1">
    <citation type="journal article" date="2017" name="ISME J.">
        <title>An acid-tolerant ammonia-oxidizing ?-proteobacterium from soil.</title>
        <authorList>
            <person name="Hayatsu M."/>
            <person name="Tago K."/>
            <person name="Uchiyama I."/>
            <person name="Toyoda A."/>
            <person name="Wang Y."/>
            <person name="Shimomura Y."/>
            <person name="Okubo T."/>
            <person name="Kurisu F."/>
            <person name="Hirono Y."/>
            <person name="Nonaka K."/>
            <person name="Akiyama H."/>
            <person name="Itoh T."/>
            <person name="Takami H."/>
        </authorList>
    </citation>
    <scope>NUCLEOTIDE SEQUENCE [LARGE SCALE GENOMIC DNA]</scope>
    <source>
        <strain evidence="2 3">TAO100</strain>
    </source>
</reference>
<name>A0A1Q2SNI4_9GAMM</name>
<dbReference type="CDD" id="cd00085">
    <property type="entry name" value="HNHc"/>
    <property type="match status" value="1"/>
</dbReference>
<accession>A0A1Q2SNI4</accession>
<dbReference type="Proteomes" id="UP000243679">
    <property type="component" value="Chromosome"/>
</dbReference>
<sequence>MKLPDFYEFDPLNRLKEKMGIDKNHYGDFSMLVNLSNQLTEAELKQLNSAEGIEISADAIEILDDGTFVYKGNRVLLYIRDVQSYSGRELAPRFHLTYCNTLSGMQKARRFDRYVISTSTDGQFKINIMIGHQPFPEIRPLNVCKQCLSKLNFNRYKSLKMGEQRHQFVADFKISDFFAKYPQSLHAKMPRYNSDNAPLNVYPDSFNKISREMKEKAGWRCQQCGKDYSKEEKGLHTHHINGLKHDNHPSNLKVLCRFCHAQQPNHGHMKGLRTR</sequence>